<organism evidence="2 3">
    <name type="scientific">Cellulomonas xylanilytica</name>
    <dbReference type="NCBI Taxonomy" id="233583"/>
    <lineage>
        <taxon>Bacteria</taxon>
        <taxon>Bacillati</taxon>
        <taxon>Actinomycetota</taxon>
        <taxon>Actinomycetes</taxon>
        <taxon>Micrococcales</taxon>
        <taxon>Cellulomonadaceae</taxon>
        <taxon>Cellulomonas</taxon>
    </lineage>
</organism>
<dbReference type="Gene3D" id="3.40.50.880">
    <property type="match status" value="1"/>
</dbReference>
<gene>
    <name evidence="2" type="ORF">CXY01_06000</name>
</gene>
<dbReference type="Proteomes" id="UP000321118">
    <property type="component" value="Unassembled WGS sequence"/>
</dbReference>
<dbReference type="PANTHER" id="PTHR40469:SF2">
    <property type="entry name" value="GALACTOSE-BINDING DOMAIN-LIKE SUPERFAMILY PROTEIN"/>
    <property type="match status" value="1"/>
</dbReference>
<dbReference type="InterPro" id="IPR029010">
    <property type="entry name" value="ThuA-like"/>
</dbReference>
<name>A0A510V471_9CELL</name>
<protein>
    <recommendedName>
        <fullName evidence="1">ThuA-like domain-containing protein</fullName>
    </recommendedName>
</protein>
<dbReference type="EMBL" id="BJUB01000002">
    <property type="protein sequence ID" value="GEK20080.1"/>
    <property type="molecule type" value="Genomic_DNA"/>
</dbReference>
<evidence type="ECO:0000313" key="3">
    <source>
        <dbReference type="Proteomes" id="UP000321118"/>
    </source>
</evidence>
<keyword evidence="3" id="KW-1185">Reference proteome</keyword>
<evidence type="ECO:0000313" key="2">
    <source>
        <dbReference type="EMBL" id="GEK20080.1"/>
    </source>
</evidence>
<dbReference type="SUPFAM" id="SSF52317">
    <property type="entry name" value="Class I glutamine amidotransferase-like"/>
    <property type="match status" value="1"/>
</dbReference>
<dbReference type="RefSeq" id="WP_146925599.1">
    <property type="nucleotide sequence ID" value="NZ_BJUB01000002.1"/>
</dbReference>
<dbReference type="PANTHER" id="PTHR40469">
    <property type="entry name" value="SECRETED GLYCOSYL HYDROLASE"/>
    <property type="match status" value="1"/>
</dbReference>
<dbReference type="Pfam" id="PF06283">
    <property type="entry name" value="ThuA"/>
    <property type="match status" value="1"/>
</dbReference>
<accession>A0A510V471</accession>
<sequence length="220" mass="23987">MTHALVLAGHGRYQDPWHDTAAIAHRVAQLLAEDGIDVTIRGTLPGALDGIDPDLVVVASGRGRPDPDFDGTDQDWVPFHARLEHLVASGVPVLGLHQATNTFLDSPSWGRLLGGRWIEGTTWHPPLAAASFRVVDPTHPMVAGLREVTAEDEQYLALQVSPDVQVLVVADHEGVAHPVVWVAPGPGRIVYDALGHDVRSYGSPTRVDLFRREVRWLLSR</sequence>
<dbReference type="OrthoDB" id="3350268at2"/>
<dbReference type="AlphaFoldDB" id="A0A510V471"/>
<proteinExistence type="predicted"/>
<comment type="caution">
    <text evidence="2">The sequence shown here is derived from an EMBL/GenBank/DDBJ whole genome shotgun (WGS) entry which is preliminary data.</text>
</comment>
<feature type="domain" description="ThuA-like" evidence="1">
    <location>
        <begin position="80"/>
        <end position="216"/>
    </location>
</feature>
<dbReference type="InterPro" id="IPR029062">
    <property type="entry name" value="Class_I_gatase-like"/>
</dbReference>
<evidence type="ECO:0000259" key="1">
    <source>
        <dbReference type="Pfam" id="PF06283"/>
    </source>
</evidence>
<reference evidence="2 3" key="1">
    <citation type="submission" date="2019-07" db="EMBL/GenBank/DDBJ databases">
        <title>Whole genome shotgun sequence of Cellulomonas xylanilytica NBRC 101102.</title>
        <authorList>
            <person name="Hosoyama A."/>
            <person name="Uohara A."/>
            <person name="Ohji S."/>
            <person name="Ichikawa N."/>
        </authorList>
    </citation>
    <scope>NUCLEOTIDE SEQUENCE [LARGE SCALE GENOMIC DNA]</scope>
    <source>
        <strain evidence="2 3">NBRC 101102</strain>
    </source>
</reference>